<dbReference type="EMBL" id="VLTO01000016">
    <property type="protein sequence ID" value="KAA0175097.1"/>
    <property type="molecule type" value="Genomic_DNA"/>
</dbReference>
<dbReference type="InterPro" id="IPR036034">
    <property type="entry name" value="PDZ_sf"/>
</dbReference>
<feature type="domain" description="PDZ" evidence="2">
    <location>
        <begin position="34"/>
        <end position="101"/>
    </location>
</feature>
<name>A0A5A8CAG1_CAFRO</name>
<feature type="region of interest" description="Disordered" evidence="1">
    <location>
        <begin position="355"/>
        <end position="555"/>
    </location>
</feature>
<evidence type="ECO:0000313" key="7">
    <source>
        <dbReference type="Proteomes" id="UP000323011"/>
    </source>
</evidence>
<dbReference type="SUPFAM" id="SSF50156">
    <property type="entry name" value="PDZ domain-like"/>
    <property type="match status" value="1"/>
</dbReference>
<dbReference type="InterPro" id="IPR001478">
    <property type="entry name" value="PDZ"/>
</dbReference>
<evidence type="ECO:0000313" key="4">
    <source>
        <dbReference type="EMBL" id="KAA0149818.1"/>
    </source>
</evidence>
<dbReference type="Proteomes" id="UP000323011">
    <property type="component" value="Unassembled WGS sequence"/>
</dbReference>
<feature type="compositionally biased region" description="Low complexity" evidence="1">
    <location>
        <begin position="540"/>
        <end position="555"/>
    </location>
</feature>
<dbReference type="AlphaFoldDB" id="A0A5A8CAG1"/>
<dbReference type="SMART" id="SM00228">
    <property type="entry name" value="PDZ"/>
    <property type="match status" value="1"/>
</dbReference>
<evidence type="ECO:0000313" key="6">
    <source>
        <dbReference type="Proteomes" id="UP000322899"/>
    </source>
</evidence>
<accession>A0A5A8CAG1</accession>
<sequence>MADPAQAGGRVEAAAPAHRGAAADESLTAQFGPGSLGLRLGPGRIVLEVTAGSPSEARGVKAGMCLIGAAGRSMADLSTDDALDAIRAAGRPVTLQFSRRAGASQSPSLADAAGGRADIGRKQPEPSPSPASPGPRASVFGGFGRALMGSLSTVTSAAATGVSSLGGRISTGLTAPVGGIGLPFVVGSGIDADASAASGPDVAHSELHATKLRVSSRLAAARERDASLGLLARELDGRAAELLEQVQGERRSWERLDAALGSAIPALARDAAAMRSATHELGERVAALALQFRDVVVAGERRRAARAAADAGAALEGRASERRAAVAAWHAQAAQQAEAAGARTLWDLVTEKGDDTADGAAEDAVPGGGRSASGSADPGTAEAGRCGGTADAPVGGGDQGGPEHPPEVEDNAYTGEAVSHAADAQRSAVEAAVTGNDSQETGEAGSECAASEAAGQDGASAPAPATARPGALRAPKQEASPSFREIRERFAKGGSAGSSAPPGSSPAPAAKSPSSRGHVKSLVAKFGKGATARRRRHAASEASPAAAGSPEDGSA</sequence>
<gene>
    <name evidence="3" type="ORF">CROE0942_LOCUS8007</name>
    <name evidence="5" type="ORF">FNF27_03395</name>
    <name evidence="4" type="ORF">FNF29_05644</name>
</gene>
<feature type="region of interest" description="Disordered" evidence="1">
    <location>
        <begin position="97"/>
        <end position="138"/>
    </location>
</feature>
<evidence type="ECO:0000259" key="2">
    <source>
        <dbReference type="PROSITE" id="PS50106"/>
    </source>
</evidence>
<evidence type="ECO:0000256" key="1">
    <source>
        <dbReference type="SAM" id="MobiDB-lite"/>
    </source>
</evidence>
<feature type="compositionally biased region" description="Low complexity" evidence="1">
    <location>
        <begin position="497"/>
        <end position="515"/>
    </location>
</feature>
<proteinExistence type="predicted"/>
<keyword evidence="7" id="KW-1185">Reference proteome</keyword>
<feature type="compositionally biased region" description="Low complexity" evidence="1">
    <location>
        <begin position="442"/>
        <end position="455"/>
    </location>
</feature>
<organism evidence="4 7">
    <name type="scientific">Cafeteria roenbergensis</name>
    <name type="common">Marine flagellate</name>
    <dbReference type="NCBI Taxonomy" id="33653"/>
    <lineage>
        <taxon>Eukaryota</taxon>
        <taxon>Sar</taxon>
        <taxon>Stramenopiles</taxon>
        <taxon>Bigyra</taxon>
        <taxon>Opalozoa</taxon>
        <taxon>Bicosoecida</taxon>
        <taxon>Cafeteriaceae</taxon>
        <taxon>Cafeteria</taxon>
    </lineage>
</organism>
<dbReference type="PROSITE" id="PS50106">
    <property type="entry name" value="PDZ"/>
    <property type="match status" value="1"/>
</dbReference>
<dbReference type="Proteomes" id="UP000322899">
    <property type="component" value="Unassembled WGS sequence"/>
</dbReference>
<protein>
    <recommendedName>
        <fullName evidence="2">PDZ domain-containing protein</fullName>
    </recommendedName>
</protein>
<dbReference type="EMBL" id="VLTN01000039">
    <property type="protein sequence ID" value="KAA0149818.1"/>
    <property type="molecule type" value="Genomic_DNA"/>
</dbReference>
<evidence type="ECO:0000313" key="5">
    <source>
        <dbReference type="EMBL" id="KAA0175097.1"/>
    </source>
</evidence>
<dbReference type="Gene3D" id="2.30.42.10">
    <property type="match status" value="1"/>
</dbReference>
<reference evidence="6 7" key="1">
    <citation type="submission" date="2019-07" db="EMBL/GenBank/DDBJ databases">
        <title>Genomes of Cafeteria roenbergensis.</title>
        <authorList>
            <person name="Fischer M.G."/>
            <person name="Hackl T."/>
            <person name="Roman M."/>
        </authorList>
    </citation>
    <scope>NUCLEOTIDE SEQUENCE [LARGE SCALE GENOMIC DNA]</scope>
    <source>
        <strain evidence="4 7">BVI</strain>
        <strain evidence="5 6">E4-10P</strain>
    </source>
</reference>
<reference evidence="3" key="2">
    <citation type="submission" date="2021-01" db="EMBL/GenBank/DDBJ databases">
        <authorList>
            <person name="Corre E."/>
            <person name="Pelletier E."/>
            <person name="Niang G."/>
            <person name="Scheremetjew M."/>
            <person name="Finn R."/>
            <person name="Kale V."/>
            <person name="Holt S."/>
            <person name="Cochrane G."/>
            <person name="Meng A."/>
            <person name="Brown T."/>
            <person name="Cohen L."/>
        </authorList>
    </citation>
    <scope>NUCLEOTIDE SEQUENCE</scope>
    <source>
        <strain evidence="3">E4-10</strain>
    </source>
</reference>
<evidence type="ECO:0000313" key="3">
    <source>
        <dbReference type="EMBL" id="CAD8563630.1"/>
    </source>
</evidence>
<dbReference type="EMBL" id="HBET01011562">
    <property type="protein sequence ID" value="CAD8563630.1"/>
    <property type="molecule type" value="Transcribed_RNA"/>
</dbReference>